<name>A0A2J8WDJ9_PONAB</name>
<evidence type="ECO:0000256" key="2">
    <source>
        <dbReference type="SAM" id="SignalP"/>
    </source>
</evidence>
<accession>A0A2J8WDJ9</accession>
<proteinExistence type="predicted"/>
<protein>
    <submittedName>
        <fullName evidence="3">PRRT3 isoform 4</fullName>
    </submittedName>
</protein>
<evidence type="ECO:0000256" key="1">
    <source>
        <dbReference type="SAM" id="MobiDB-lite"/>
    </source>
</evidence>
<feature type="region of interest" description="Disordered" evidence="1">
    <location>
        <begin position="69"/>
        <end position="94"/>
    </location>
</feature>
<comment type="caution">
    <text evidence="3">The sequence shown here is derived from an EMBL/GenBank/DDBJ whole genome shotgun (WGS) entry which is preliminary data.</text>
</comment>
<organism evidence="3">
    <name type="scientific">Pongo abelii</name>
    <name type="common">Sumatran orangutan</name>
    <name type="synonym">Pongo pygmaeus abelii</name>
    <dbReference type="NCBI Taxonomy" id="9601"/>
    <lineage>
        <taxon>Eukaryota</taxon>
        <taxon>Metazoa</taxon>
        <taxon>Chordata</taxon>
        <taxon>Craniata</taxon>
        <taxon>Vertebrata</taxon>
        <taxon>Euteleostomi</taxon>
        <taxon>Mammalia</taxon>
        <taxon>Eutheria</taxon>
        <taxon>Euarchontoglires</taxon>
        <taxon>Primates</taxon>
        <taxon>Haplorrhini</taxon>
        <taxon>Catarrhini</taxon>
        <taxon>Hominidae</taxon>
        <taxon>Pongo</taxon>
    </lineage>
</organism>
<feature type="compositionally biased region" description="Basic and acidic residues" evidence="1">
    <location>
        <begin position="69"/>
        <end position="86"/>
    </location>
</feature>
<reference evidence="3" key="1">
    <citation type="submission" date="2017-12" db="EMBL/GenBank/DDBJ databases">
        <title>High-resolution comparative analysis of great ape genomes.</title>
        <authorList>
            <person name="Pollen A."/>
            <person name="Hastie A."/>
            <person name="Hormozdiari F."/>
            <person name="Dougherty M."/>
            <person name="Liu R."/>
            <person name="Chaisson M."/>
            <person name="Hoppe E."/>
            <person name="Hill C."/>
            <person name="Pang A."/>
            <person name="Hillier L."/>
            <person name="Baker C."/>
            <person name="Armstrong J."/>
            <person name="Shendure J."/>
            <person name="Paten B."/>
            <person name="Wilson R."/>
            <person name="Chao H."/>
            <person name="Schneider V."/>
            <person name="Ventura M."/>
            <person name="Kronenberg Z."/>
            <person name="Murali S."/>
            <person name="Gordon D."/>
            <person name="Cantsilieris S."/>
            <person name="Munson K."/>
            <person name="Nelson B."/>
            <person name="Raja A."/>
            <person name="Underwood J."/>
            <person name="Diekhans M."/>
            <person name="Fiddes I."/>
            <person name="Haussler D."/>
            <person name="Eichler E."/>
        </authorList>
    </citation>
    <scope>NUCLEOTIDE SEQUENCE [LARGE SCALE GENOMIC DNA]</scope>
    <source>
        <strain evidence="3">Susie</strain>
    </source>
</reference>
<dbReference type="EMBL" id="NDHI03003394">
    <property type="protein sequence ID" value="PNJ67852.1"/>
    <property type="molecule type" value="Genomic_DNA"/>
</dbReference>
<feature type="signal peptide" evidence="2">
    <location>
        <begin position="1"/>
        <end position="28"/>
    </location>
</feature>
<dbReference type="AlphaFoldDB" id="A0A2J8WDJ9"/>
<dbReference type="PANTHER" id="PTHR47400:SF1">
    <property type="entry name" value="PROLINE-RICH TRANSMEMBRANE PROTEIN 3"/>
    <property type="match status" value="1"/>
</dbReference>
<gene>
    <name evidence="3" type="ORF">CR201_G0011273</name>
</gene>
<sequence>MASSPWGCVCGLLLLLLLPLLGTGPALGRGFPRPLENSEIPMIPGAHPKGSVGSEPQAFDVFLENPRAESHRNSDVRHAPAEEMPEKSVASPLGPALYGPKAAQGARRERLPVTDDLQMARGPSSHRIQQPLMLARYPQLRWCTLRSQGPSQTWHWPEAFLLLRSCRLRPPRGLALRCPGKSAPQVPRPSRLTSLMLRIHQDPSPRIHPPQRLLMGHLSQR</sequence>
<dbReference type="PANTHER" id="PTHR47400">
    <property type="entry name" value="PROLINE-RICH TRANSMEMBRANE PROTEIN 3"/>
    <property type="match status" value="1"/>
</dbReference>
<feature type="chain" id="PRO_5014337541" evidence="2">
    <location>
        <begin position="29"/>
        <end position="221"/>
    </location>
</feature>
<dbReference type="InterPro" id="IPR043242">
    <property type="entry name" value="PRRT3"/>
</dbReference>
<feature type="region of interest" description="Disordered" evidence="1">
    <location>
        <begin position="202"/>
        <end position="221"/>
    </location>
</feature>
<evidence type="ECO:0000313" key="3">
    <source>
        <dbReference type="EMBL" id="PNJ67852.1"/>
    </source>
</evidence>
<keyword evidence="2" id="KW-0732">Signal</keyword>